<evidence type="ECO:0000313" key="2">
    <source>
        <dbReference type="Proteomes" id="UP001465668"/>
    </source>
</evidence>
<comment type="caution">
    <text evidence="1">The sequence shown here is derived from an EMBL/GenBank/DDBJ whole genome shotgun (WGS) entry which is preliminary data.</text>
</comment>
<organism evidence="1 2">
    <name type="scientific">Seiridium cardinale</name>
    <dbReference type="NCBI Taxonomy" id="138064"/>
    <lineage>
        <taxon>Eukaryota</taxon>
        <taxon>Fungi</taxon>
        <taxon>Dikarya</taxon>
        <taxon>Ascomycota</taxon>
        <taxon>Pezizomycotina</taxon>
        <taxon>Sordariomycetes</taxon>
        <taxon>Xylariomycetidae</taxon>
        <taxon>Amphisphaeriales</taxon>
        <taxon>Sporocadaceae</taxon>
        <taxon>Seiridium</taxon>
    </lineage>
</organism>
<keyword evidence="2" id="KW-1185">Reference proteome</keyword>
<evidence type="ECO:0000313" key="1">
    <source>
        <dbReference type="EMBL" id="KAK9780952.1"/>
    </source>
</evidence>
<gene>
    <name evidence="1" type="ORF">SCAR479_02138</name>
</gene>
<reference evidence="1 2" key="1">
    <citation type="submission" date="2024-02" db="EMBL/GenBank/DDBJ databases">
        <title>First draft genome assembly of two strains of Seiridium cardinale.</title>
        <authorList>
            <person name="Emiliani G."/>
            <person name="Scali E."/>
        </authorList>
    </citation>
    <scope>NUCLEOTIDE SEQUENCE [LARGE SCALE GENOMIC DNA]</scope>
    <source>
        <strain evidence="1 2">BM-138-000479</strain>
    </source>
</reference>
<protein>
    <submittedName>
        <fullName evidence="1">F-box domain-containing protein</fullName>
    </submittedName>
</protein>
<sequence>MSSPRPSSQTAPSKLAQLPVELVAVVSLHLSNHDIKQLRLTCKCQRAKALLHLDRDFLSANLRNIDVFRAIAGHDTFRKGIRETVWDDARLIGPHLGELHRSWEGLTEKGCSLWGFHIITRELANAIVRQDFNDVLELVLDVNQRMIGLDCRFLHQPSEDYDNLVAVLKQPNFRRIDLALLAATGTDYMLSGGLDWHSRIPSERPTVTLLCDEFYM</sequence>
<proteinExistence type="predicted"/>
<accession>A0ABR2Y4D9</accession>
<name>A0ABR2Y4D9_9PEZI</name>
<dbReference type="Proteomes" id="UP001465668">
    <property type="component" value="Unassembled WGS sequence"/>
</dbReference>
<dbReference type="EMBL" id="JARVKM010000005">
    <property type="protein sequence ID" value="KAK9780952.1"/>
    <property type="molecule type" value="Genomic_DNA"/>
</dbReference>